<keyword evidence="5" id="KW-0460">Magnesium</keyword>
<dbReference type="GO" id="GO:0015074">
    <property type="term" value="P:DNA integration"/>
    <property type="evidence" value="ECO:0007669"/>
    <property type="project" value="UniProtKB-KW"/>
</dbReference>
<dbReference type="OrthoDB" id="413361at2759"/>
<dbReference type="GO" id="GO:0004519">
    <property type="term" value="F:endonuclease activity"/>
    <property type="evidence" value="ECO:0007669"/>
    <property type="project" value="UniProtKB-KW"/>
</dbReference>
<organism evidence="10 11">
    <name type="scientific">Phytophthora rubi</name>
    <dbReference type="NCBI Taxonomy" id="129364"/>
    <lineage>
        <taxon>Eukaryota</taxon>
        <taxon>Sar</taxon>
        <taxon>Stramenopiles</taxon>
        <taxon>Oomycota</taxon>
        <taxon>Peronosporomycetes</taxon>
        <taxon>Peronosporales</taxon>
        <taxon>Peronosporaceae</taxon>
        <taxon>Phytophthora</taxon>
    </lineage>
</organism>
<evidence type="ECO:0000256" key="8">
    <source>
        <dbReference type="ARBA" id="ARBA00022932"/>
    </source>
</evidence>
<evidence type="ECO:0000256" key="9">
    <source>
        <dbReference type="ARBA" id="ARBA00023172"/>
    </source>
</evidence>
<dbReference type="GO" id="GO:0006310">
    <property type="term" value="P:DNA recombination"/>
    <property type="evidence" value="ECO:0007669"/>
    <property type="project" value="UniProtKB-KW"/>
</dbReference>
<sequence>MNRSLVDMARCMLYDEDIGKKWWAEAVNTSAWNINRIPNTVTVKTPYEIVYHKKP</sequence>
<keyword evidence="8" id="KW-0548">Nucleotidyltransferase</keyword>
<keyword evidence="3" id="KW-0255">Endonuclease</keyword>
<evidence type="ECO:0000256" key="2">
    <source>
        <dbReference type="ARBA" id="ARBA00022723"/>
    </source>
</evidence>
<evidence type="ECO:0000256" key="7">
    <source>
        <dbReference type="ARBA" id="ARBA00022918"/>
    </source>
</evidence>
<dbReference type="GO" id="GO:0016787">
    <property type="term" value="F:hydrolase activity"/>
    <property type="evidence" value="ECO:0007669"/>
    <property type="project" value="UniProtKB-KW"/>
</dbReference>
<dbReference type="GO" id="GO:0003964">
    <property type="term" value="F:RNA-directed DNA polymerase activity"/>
    <property type="evidence" value="ECO:0007669"/>
    <property type="project" value="UniProtKB-KW"/>
</dbReference>
<dbReference type="AlphaFoldDB" id="A0A6A3HF72"/>
<dbReference type="GO" id="GO:0003887">
    <property type="term" value="F:DNA-directed DNA polymerase activity"/>
    <property type="evidence" value="ECO:0007669"/>
    <property type="project" value="UniProtKB-KW"/>
</dbReference>
<evidence type="ECO:0000256" key="5">
    <source>
        <dbReference type="ARBA" id="ARBA00022842"/>
    </source>
</evidence>
<keyword evidence="8" id="KW-0239">DNA-directed DNA polymerase</keyword>
<proteinExistence type="predicted"/>
<dbReference type="PANTHER" id="PTHR42648:SF11">
    <property type="entry name" value="TRANSPOSON TY4-P GAG-POL POLYPROTEIN"/>
    <property type="match status" value="1"/>
</dbReference>
<dbReference type="GO" id="GO:0046872">
    <property type="term" value="F:metal ion binding"/>
    <property type="evidence" value="ECO:0007669"/>
    <property type="project" value="UniProtKB-KW"/>
</dbReference>
<keyword evidence="7" id="KW-0695">RNA-directed DNA polymerase</keyword>
<evidence type="ECO:0000256" key="4">
    <source>
        <dbReference type="ARBA" id="ARBA00022801"/>
    </source>
</evidence>
<keyword evidence="8" id="KW-0808">Transferase</keyword>
<dbReference type="EMBL" id="QXFU01004454">
    <property type="protein sequence ID" value="KAE8968706.1"/>
    <property type="molecule type" value="Genomic_DNA"/>
</dbReference>
<dbReference type="InterPro" id="IPR012337">
    <property type="entry name" value="RNaseH-like_sf"/>
</dbReference>
<evidence type="ECO:0000256" key="6">
    <source>
        <dbReference type="ARBA" id="ARBA00022908"/>
    </source>
</evidence>
<dbReference type="InterPro" id="IPR039537">
    <property type="entry name" value="Retrotran_Ty1/copia-like"/>
</dbReference>
<keyword evidence="1" id="KW-0540">Nuclease</keyword>
<dbReference type="PANTHER" id="PTHR42648">
    <property type="entry name" value="TRANSPOSASE, PUTATIVE-RELATED"/>
    <property type="match status" value="1"/>
</dbReference>
<evidence type="ECO:0000313" key="11">
    <source>
        <dbReference type="Proteomes" id="UP000435112"/>
    </source>
</evidence>
<dbReference type="SUPFAM" id="SSF53098">
    <property type="entry name" value="Ribonuclease H-like"/>
    <property type="match status" value="1"/>
</dbReference>
<keyword evidence="4" id="KW-0378">Hydrolase</keyword>
<dbReference type="InterPro" id="IPR036397">
    <property type="entry name" value="RNaseH_sf"/>
</dbReference>
<evidence type="ECO:0000256" key="3">
    <source>
        <dbReference type="ARBA" id="ARBA00022759"/>
    </source>
</evidence>
<dbReference type="GO" id="GO:0003676">
    <property type="term" value="F:nucleic acid binding"/>
    <property type="evidence" value="ECO:0007669"/>
    <property type="project" value="InterPro"/>
</dbReference>
<keyword evidence="6" id="KW-0229">DNA integration</keyword>
<reference evidence="10 11" key="1">
    <citation type="submission" date="2018-09" db="EMBL/GenBank/DDBJ databases">
        <title>Genomic investigation of the strawberry pathogen Phytophthora fragariae indicates pathogenicity is determined by transcriptional variation in three key races.</title>
        <authorList>
            <person name="Adams T.M."/>
            <person name="Armitage A.D."/>
            <person name="Sobczyk M.K."/>
            <person name="Bates H.J."/>
            <person name="Dunwell J.M."/>
            <person name="Nellist C.F."/>
            <person name="Harrison R.J."/>
        </authorList>
    </citation>
    <scope>NUCLEOTIDE SEQUENCE [LARGE SCALE GENOMIC DNA]</scope>
    <source>
        <strain evidence="10 11">SCRP324</strain>
    </source>
</reference>
<keyword evidence="9" id="KW-0233">DNA recombination</keyword>
<dbReference type="Proteomes" id="UP000435112">
    <property type="component" value="Unassembled WGS sequence"/>
</dbReference>
<dbReference type="Gene3D" id="3.30.420.10">
    <property type="entry name" value="Ribonuclease H-like superfamily/Ribonuclease H"/>
    <property type="match status" value="1"/>
</dbReference>
<comment type="caution">
    <text evidence="10">The sequence shown here is derived from an EMBL/GenBank/DDBJ whole genome shotgun (WGS) entry which is preliminary data.</text>
</comment>
<evidence type="ECO:0000313" key="10">
    <source>
        <dbReference type="EMBL" id="KAE8968706.1"/>
    </source>
</evidence>
<accession>A0A6A3HF72</accession>
<protein>
    <submittedName>
        <fullName evidence="10">Uncharacterized protein</fullName>
    </submittedName>
</protein>
<name>A0A6A3HF72_9STRA</name>
<keyword evidence="2" id="KW-0479">Metal-binding</keyword>
<gene>
    <name evidence="10" type="ORF">PR002_g27663</name>
</gene>
<evidence type="ECO:0000256" key="1">
    <source>
        <dbReference type="ARBA" id="ARBA00022722"/>
    </source>
</evidence>